<evidence type="ECO:0000313" key="13">
    <source>
        <dbReference type="Proteomes" id="UP000484547"/>
    </source>
</evidence>
<evidence type="ECO:0000256" key="2">
    <source>
        <dbReference type="ARBA" id="ARBA00022730"/>
    </source>
</evidence>
<name>A0A3G9GQD4_9FIRM</name>
<keyword evidence="5 8" id="KW-0687">Ribonucleoprotein</keyword>
<evidence type="ECO:0000313" key="12">
    <source>
        <dbReference type="Proteomes" id="UP000443070"/>
    </source>
</evidence>
<gene>
    <name evidence="8" type="primary">rpsF</name>
    <name evidence="9" type="ORF">BN533_00182</name>
    <name evidence="10" type="ORF">GMD11_10840</name>
    <name evidence="11" type="ORF">GMD18_10510</name>
</gene>
<dbReference type="NCBIfam" id="TIGR00166">
    <property type="entry name" value="S6"/>
    <property type="match status" value="1"/>
</dbReference>
<reference evidence="12 13" key="2">
    <citation type="journal article" date="2019" name="Nat. Med.">
        <title>A library of human gut bacterial isolates paired with longitudinal multiomics data enables mechanistic microbiome research.</title>
        <authorList>
            <person name="Poyet M."/>
            <person name="Groussin M."/>
            <person name="Gibbons S.M."/>
            <person name="Avila-Pacheco J."/>
            <person name="Jiang X."/>
            <person name="Kearney S.M."/>
            <person name="Perrotta A.R."/>
            <person name="Berdy B."/>
            <person name="Zhao S."/>
            <person name="Lieberman T.D."/>
            <person name="Swanson P.K."/>
            <person name="Smith M."/>
            <person name="Roesemann S."/>
            <person name="Alexander J.E."/>
            <person name="Rich S.A."/>
            <person name="Livny J."/>
            <person name="Vlamakis H."/>
            <person name="Clish C."/>
            <person name="Bullock K."/>
            <person name="Deik A."/>
            <person name="Scott J."/>
            <person name="Pierce K.A."/>
            <person name="Xavier R.J."/>
            <person name="Alm E.J."/>
        </authorList>
    </citation>
    <scope>NUCLEOTIDE SEQUENCE [LARGE SCALE GENOMIC DNA]</scope>
    <source>
        <strain evidence="10 13">BIOML-A13</strain>
        <strain evidence="11 12">BIOML-A3</strain>
    </source>
</reference>
<dbReference type="PANTHER" id="PTHR21011">
    <property type="entry name" value="MITOCHONDRIAL 28S RIBOSOMAL PROTEIN S6"/>
    <property type="match status" value="1"/>
</dbReference>
<dbReference type="InterPro" id="IPR020814">
    <property type="entry name" value="Ribosomal_S6_plastid/chlpt"/>
</dbReference>
<sequence length="94" mass="10908">MNNYEVMYIVKPVEEEAFEALVAKFDNLINNNGGTVEKTDRWGKKRLAYEIDDIAEGLYVLVTFSAEPKTVKELDRVMKITDEILRHMIIRKGE</sequence>
<evidence type="ECO:0000256" key="1">
    <source>
        <dbReference type="ARBA" id="ARBA00009512"/>
    </source>
</evidence>
<comment type="caution">
    <text evidence="9">The sequence shown here is derived from an EMBL/GenBank/DDBJ whole genome shotgun (WGS) entry which is preliminary data.</text>
</comment>
<dbReference type="SUPFAM" id="SSF54995">
    <property type="entry name" value="Ribosomal protein S6"/>
    <property type="match status" value="1"/>
</dbReference>
<evidence type="ECO:0000256" key="4">
    <source>
        <dbReference type="ARBA" id="ARBA00022980"/>
    </source>
</evidence>
<comment type="function">
    <text evidence="6 8">Binds together with bS18 to 16S ribosomal RNA.</text>
</comment>
<accession>R6IES7</accession>
<dbReference type="PANTHER" id="PTHR21011:SF1">
    <property type="entry name" value="SMALL RIBOSOMAL SUBUNIT PROTEIN BS6M"/>
    <property type="match status" value="1"/>
</dbReference>
<dbReference type="AlphaFoldDB" id="A0A3G9GQD4"/>
<evidence type="ECO:0000256" key="6">
    <source>
        <dbReference type="ARBA" id="ARBA00035104"/>
    </source>
</evidence>
<reference evidence="9" key="1">
    <citation type="submission" date="2012-11" db="EMBL/GenBank/DDBJ databases">
        <title>Dependencies among metagenomic species, viruses, plasmids and units of genetic variation.</title>
        <authorList>
            <person name="Nielsen H.B."/>
            <person name="Almeida M."/>
            <person name="Juncker A.S."/>
            <person name="Rasmussen S."/>
            <person name="Li J."/>
            <person name="Sunagawa S."/>
            <person name="Plichta D."/>
            <person name="Gautier L."/>
            <person name="Le Chatelier E."/>
            <person name="Peletier E."/>
            <person name="Bonde I."/>
            <person name="Nielsen T."/>
            <person name="Manichanh C."/>
            <person name="Arumugam M."/>
            <person name="Batto J."/>
            <person name="Santos M.B.Q.D."/>
            <person name="Blom N."/>
            <person name="Borruel N."/>
            <person name="Burgdorf K.S."/>
            <person name="Boumezbeur F."/>
            <person name="Casellas F."/>
            <person name="Dore J."/>
            <person name="Guarner F."/>
            <person name="Hansen T."/>
            <person name="Hildebrand F."/>
            <person name="Kaas R.S."/>
            <person name="Kennedy S."/>
            <person name="Kristiansen K."/>
            <person name="Kultima J.R."/>
            <person name="Leonard P."/>
            <person name="Levenez F."/>
            <person name="Lund O."/>
            <person name="Moumen B."/>
            <person name="Le Paslier D."/>
            <person name="Pons N."/>
            <person name="Pedersen O."/>
            <person name="Prifti E."/>
            <person name="Qin J."/>
            <person name="Raes J."/>
            <person name="Tap J."/>
            <person name="Tims S."/>
            <person name="Ussery D.W."/>
            <person name="Yamada T."/>
            <person name="MetaHit consortium"/>
            <person name="Renault P."/>
            <person name="Sicheritz-Ponten T."/>
            <person name="Bork P."/>
            <person name="Wang J."/>
            <person name="Brunak S."/>
            <person name="Ehrlich S.D."/>
        </authorList>
    </citation>
    <scope>NUCLEOTIDE SEQUENCE [LARGE SCALE GENOMIC DNA]</scope>
</reference>
<dbReference type="InterPro" id="IPR000529">
    <property type="entry name" value="Ribosomal_bS6"/>
</dbReference>
<dbReference type="Proteomes" id="UP000443070">
    <property type="component" value="Unassembled WGS sequence"/>
</dbReference>
<dbReference type="GO" id="GO:0070181">
    <property type="term" value="F:small ribosomal subunit rRNA binding"/>
    <property type="evidence" value="ECO:0007669"/>
    <property type="project" value="TreeGrafter"/>
</dbReference>
<keyword evidence="4 8" id="KW-0689">Ribosomal protein</keyword>
<dbReference type="GO" id="GO:0005840">
    <property type="term" value="C:ribosome"/>
    <property type="evidence" value="ECO:0007669"/>
    <property type="project" value="UniProtKB-KW"/>
</dbReference>
<accession>A0A3G9GQD4</accession>
<evidence type="ECO:0000256" key="3">
    <source>
        <dbReference type="ARBA" id="ARBA00022884"/>
    </source>
</evidence>
<dbReference type="HAMAP" id="MF_00360">
    <property type="entry name" value="Ribosomal_bS6"/>
    <property type="match status" value="1"/>
</dbReference>
<dbReference type="GeneID" id="49406099"/>
<dbReference type="EMBL" id="WNBM01000011">
    <property type="protein sequence ID" value="MTT76750.1"/>
    <property type="molecule type" value="Genomic_DNA"/>
</dbReference>
<keyword evidence="2 8" id="KW-0699">rRNA-binding</keyword>
<dbReference type="GO" id="GO:0003735">
    <property type="term" value="F:structural constituent of ribosome"/>
    <property type="evidence" value="ECO:0007669"/>
    <property type="project" value="InterPro"/>
</dbReference>
<dbReference type="GO" id="GO:0006412">
    <property type="term" value="P:translation"/>
    <property type="evidence" value="ECO:0007669"/>
    <property type="project" value="UniProtKB-UniRule"/>
</dbReference>
<dbReference type="RefSeq" id="WP_021717086.1">
    <property type="nucleotide sequence ID" value="NZ_AP019004.1"/>
</dbReference>
<dbReference type="InterPro" id="IPR035980">
    <property type="entry name" value="Ribosomal_bS6_sf"/>
</dbReference>
<dbReference type="EMBL" id="WNBW01000012">
    <property type="protein sequence ID" value="MTU04823.1"/>
    <property type="molecule type" value="Genomic_DNA"/>
</dbReference>
<evidence type="ECO:0000313" key="9">
    <source>
        <dbReference type="EMBL" id="CDB45044.1"/>
    </source>
</evidence>
<proteinExistence type="inferred from homology"/>
<dbReference type="GO" id="GO:0005737">
    <property type="term" value="C:cytoplasm"/>
    <property type="evidence" value="ECO:0007669"/>
    <property type="project" value="UniProtKB-ARBA"/>
</dbReference>
<organism evidence="9">
    <name type="scientific">Phascolarctobacterium faecium</name>
    <dbReference type="NCBI Taxonomy" id="33025"/>
    <lineage>
        <taxon>Bacteria</taxon>
        <taxon>Bacillati</taxon>
        <taxon>Bacillota</taxon>
        <taxon>Negativicutes</taxon>
        <taxon>Acidaminococcales</taxon>
        <taxon>Acidaminococcaceae</taxon>
        <taxon>Phascolarctobacterium</taxon>
    </lineage>
</organism>
<dbReference type="InterPro" id="IPR014717">
    <property type="entry name" value="Transl_elong_EF1B/ribsomal_bS6"/>
</dbReference>
<dbReference type="Gene3D" id="3.30.70.60">
    <property type="match status" value="1"/>
</dbReference>
<keyword evidence="12" id="KW-1185">Reference proteome</keyword>
<evidence type="ECO:0000313" key="11">
    <source>
        <dbReference type="EMBL" id="MTU04823.1"/>
    </source>
</evidence>
<dbReference type="GO" id="GO:1990904">
    <property type="term" value="C:ribonucleoprotein complex"/>
    <property type="evidence" value="ECO:0007669"/>
    <property type="project" value="UniProtKB-KW"/>
</dbReference>
<evidence type="ECO:0000256" key="5">
    <source>
        <dbReference type="ARBA" id="ARBA00023274"/>
    </source>
</evidence>
<dbReference type="CDD" id="cd00473">
    <property type="entry name" value="bS6"/>
    <property type="match status" value="1"/>
</dbReference>
<keyword evidence="3 8" id="KW-0694">RNA-binding</keyword>
<evidence type="ECO:0000256" key="8">
    <source>
        <dbReference type="HAMAP-Rule" id="MF_00360"/>
    </source>
</evidence>
<comment type="similarity">
    <text evidence="1 8">Belongs to the bacterial ribosomal protein bS6 family.</text>
</comment>
<dbReference type="Pfam" id="PF01250">
    <property type="entry name" value="Ribosomal_S6"/>
    <property type="match status" value="1"/>
</dbReference>
<dbReference type="FunFam" id="3.30.70.60:FF:000002">
    <property type="entry name" value="30S ribosomal protein S6"/>
    <property type="match status" value="1"/>
</dbReference>
<dbReference type="Proteomes" id="UP000484547">
    <property type="component" value="Unassembled WGS sequence"/>
</dbReference>
<protein>
    <recommendedName>
        <fullName evidence="7 8">Small ribosomal subunit protein bS6</fullName>
    </recommendedName>
</protein>
<dbReference type="EMBL" id="CBDS010000010">
    <property type="protein sequence ID" value="CDB45044.1"/>
    <property type="molecule type" value="Genomic_DNA"/>
</dbReference>
<evidence type="ECO:0000256" key="7">
    <source>
        <dbReference type="ARBA" id="ARBA00035294"/>
    </source>
</evidence>
<evidence type="ECO:0000313" key="10">
    <source>
        <dbReference type="EMBL" id="MTT76750.1"/>
    </source>
</evidence>